<accession>A0A517WM39</accession>
<dbReference type="Proteomes" id="UP000320722">
    <property type="component" value="Chromosome"/>
</dbReference>
<gene>
    <name evidence="1" type="ORF">V6x_60550</name>
</gene>
<proteinExistence type="predicted"/>
<organism evidence="1 2">
    <name type="scientific">Gimesia chilikensis</name>
    <dbReference type="NCBI Taxonomy" id="2605989"/>
    <lineage>
        <taxon>Bacteria</taxon>
        <taxon>Pseudomonadati</taxon>
        <taxon>Planctomycetota</taxon>
        <taxon>Planctomycetia</taxon>
        <taxon>Planctomycetales</taxon>
        <taxon>Planctomycetaceae</taxon>
        <taxon>Gimesia</taxon>
    </lineage>
</organism>
<evidence type="ECO:0000313" key="2">
    <source>
        <dbReference type="Proteomes" id="UP000320722"/>
    </source>
</evidence>
<name>A0A517WM39_9PLAN</name>
<protein>
    <submittedName>
        <fullName evidence="1">Uncharacterized protein</fullName>
    </submittedName>
</protein>
<dbReference type="AlphaFoldDB" id="A0A517WM39"/>
<sequence>MLGETTTGAPFSVRNFQVRSLTNRVVRLQEAGSPSFILKPFVVRRRPLANSATIPFSAHQTDQLSVDAIEEIKLRTWARKNYTEVSQRDDLWHPVILDEMLRIDQE</sequence>
<reference evidence="1 2" key="1">
    <citation type="submission" date="2019-02" db="EMBL/GenBank/DDBJ databases">
        <title>Deep-cultivation of Planctomycetes and their phenomic and genomic characterization uncovers novel biology.</title>
        <authorList>
            <person name="Wiegand S."/>
            <person name="Jogler M."/>
            <person name="Boedeker C."/>
            <person name="Pinto D."/>
            <person name="Vollmers J."/>
            <person name="Rivas-Marin E."/>
            <person name="Kohn T."/>
            <person name="Peeters S.H."/>
            <person name="Heuer A."/>
            <person name="Rast P."/>
            <person name="Oberbeckmann S."/>
            <person name="Bunk B."/>
            <person name="Jeske O."/>
            <person name="Meyerdierks A."/>
            <person name="Storesund J.E."/>
            <person name="Kallscheuer N."/>
            <person name="Luecker S."/>
            <person name="Lage O.M."/>
            <person name="Pohl T."/>
            <person name="Merkel B.J."/>
            <person name="Hornburger P."/>
            <person name="Mueller R.-W."/>
            <person name="Bruemmer F."/>
            <person name="Labrenz M."/>
            <person name="Spormann A.M."/>
            <person name="Op den Camp H."/>
            <person name="Overmann J."/>
            <person name="Amann R."/>
            <person name="Jetten M.S.M."/>
            <person name="Mascher T."/>
            <person name="Medema M.H."/>
            <person name="Devos D.P."/>
            <person name="Kaster A.-K."/>
            <person name="Ovreas L."/>
            <person name="Rohde M."/>
            <person name="Galperin M.Y."/>
            <person name="Jogler C."/>
        </authorList>
    </citation>
    <scope>NUCLEOTIDE SEQUENCE [LARGE SCALE GENOMIC DNA]</scope>
    <source>
        <strain evidence="1 2">V6</strain>
    </source>
</reference>
<evidence type="ECO:0000313" key="1">
    <source>
        <dbReference type="EMBL" id="QDU06303.1"/>
    </source>
</evidence>
<dbReference type="EMBL" id="CP036347">
    <property type="protein sequence ID" value="QDU06303.1"/>
    <property type="molecule type" value="Genomic_DNA"/>
</dbReference>